<gene>
    <name evidence="2" type="ORF">ECRASSUSDP1_LOCUS19944</name>
</gene>
<reference evidence="2" key="1">
    <citation type="submission" date="2023-07" db="EMBL/GenBank/DDBJ databases">
        <authorList>
            <consortium name="AG Swart"/>
            <person name="Singh M."/>
            <person name="Singh A."/>
            <person name="Seah K."/>
            <person name="Emmerich C."/>
        </authorList>
    </citation>
    <scope>NUCLEOTIDE SEQUENCE</scope>
    <source>
        <strain evidence="2">DP1</strain>
    </source>
</reference>
<comment type="caution">
    <text evidence="2">The sequence shown here is derived from an EMBL/GenBank/DDBJ whole genome shotgun (WGS) entry which is preliminary data.</text>
</comment>
<accession>A0AAD2D3C0</accession>
<dbReference type="EMBL" id="CAMPGE010020284">
    <property type="protein sequence ID" value="CAI2378547.1"/>
    <property type="molecule type" value="Genomic_DNA"/>
</dbReference>
<protein>
    <submittedName>
        <fullName evidence="2">Uncharacterized protein</fullName>
    </submittedName>
</protein>
<dbReference type="Proteomes" id="UP001295684">
    <property type="component" value="Unassembled WGS sequence"/>
</dbReference>
<evidence type="ECO:0000256" key="1">
    <source>
        <dbReference type="SAM" id="MobiDB-lite"/>
    </source>
</evidence>
<dbReference type="AlphaFoldDB" id="A0AAD2D3C0"/>
<feature type="region of interest" description="Disordered" evidence="1">
    <location>
        <begin position="1"/>
        <end position="26"/>
    </location>
</feature>
<evidence type="ECO:0000313" key="2">
    <source>
        <dbReference type="EMBL" id="CAI2378547.1"/>
    </source>
</evidence>
<sequence>MGSSSCCHRAKRQPPLSQDHQTTGRKSYEWAKAQERRNRMTEVSNGFDRKVALSEGVPLRKKDLRVWRKTEILRMDLSSRIGSPNYPCGNYKKSRKSARMDCISPIKEDINEMETSQKALAAQPGPVDFL</sequence>
<feature type="compositionally biased region" description="Polar residues" evidence="1">
    <location>
        <begin position="15"/>
        <end position="25"/>
    </location>
</feature>
<organism evidence="2 3">
    <name type="scientific">Euplotes crassus</name>
    <dbReference type="NCBI Taxonomy" id="5936"/>
    <lineage>
        <taxon>Eukaryota</taxon>
        <taxon>Sar</taxon>
        <taxon>Alveolata</taxon>
        <taxon>Ciliophora</taxon>
        <taxon>Intramacronucleata</taxon>
        <taxon>Spirotrichea</taxon>
        <taxon>Hypotrichia</taxon>
        <taxon>Euplotida</taxon>
        <taxon>Euplotidae</taxon>
        <taxon>Moneuplotes</taxon>
    </lineage>
</organism>
<evidence type="ECO:0000313" key="3">
    <source>
        <dbReference type="Proteomes" id="UP001295684"/>
    </source>
</evidence>
<keyword evidence="3" id="KW-1185">Reference proteome</keyword>
<name>A0AAD2D3C0_EUPCR</name>
<proteinExistence type="predicted"/>